<dbReference type="RefSeq" id="WP_107569433.1">
    <property type="nucleotide sequence ID" value="NZ_PYYB01000001.1"/>
</dbReference>
<organism evidence="2 3">
    <name type="scientific">Paraconexibacter algicola</name>
    <dbReference type="NCBI Taxonomy" id="2133960"/>
    <lineage>
        <taxon>Bacteria</taxon>
        <taxon>Bacillati</taxon>
        <taxon>Actinomycetota</taxon>
        <taxon>Thermoleophilia</taxon>
        <taxon>Solirubrobacterales</taxon>
        <taxon>Paraconexibacteraceae</taxon>
        <taxon>Paraconexibacter</taxon>
    </lineage>
</organism>
<name>A0A2T4UN22_9ACTN</name>
<protein>
    <submittedName>
        <fullName evidence="2">Uncharacterized protein</fullName>
    </submittedName>
</protein>
<comment type="caution">
    <text evidence="2">The sequence shown here is derived from an EMBL/GenBank/DDBJ whole genome shotgun (WGS) entry which is preliminary data.</text>
</comment>
<evidence type="ECO:0000313" key="2">
    <source>
        <dbReference type="EMBL" id="PTL60624.1"/>
    </source>
</evidence>
<proteinExistence type="predicted"/>
<dbReference type="Proteomes" id="UP000240739">
    <property type="component" value="Unassembled WGS sequence"/>
</dbReference>
<dbReference type="EMBL" id="PYYB01000001">
    <property type="protein sequence ID" value="PTL60624.1"/>
    <property type="molecule type" value="Genomic_DNA"/>
</dbReference>
<gene>
    <name evidence="2" type="ORF">C7Y72_13740</name>
</gene>
<dbReference type="AlphaFoldDB" id="A0A2T4UN22"/>
<evidence type="ECO:0000313" key="3">
    <source>
        <dbReference type="Proteomes" id="UP000240739"/>
    </source>
</evidence>
<reference evidence="2 3" key="1">
    <citation type="submission" date="2018-03" db="EMBL/GenBank/DDBJ databases">
        <title>Aquarubrobacter algicola gen. nov., sp. nov., a novel actinobacterium isolated from shallow eutrophic lake during the end of cyanobacterial harmful algal blooms.</title>
        <authorList>
            <person name="Chun S.J."/>
        </authorList>
    </citation>
    <scope>NUCLEOTIDE SEQUENCE [LARGE SCALE GENOMIC DNA]</scope>
    <source>
        <strain evidence="2 3">Seoho-28</strain>
    </source>
</reference>
<feature type="region of interest" description="Disordered" evidence="1">
    <location>
        <begin position="31"/>
        <end position="61"/>
    </location>
</feature>
<accession>A0A2T4UN22</accession>
<sequence length="61" mass="6608">MSPIPGDPYDRKPFELKTKDGKTIRLKVNDAIEGPPEVQGAVQRNEDGPVAPDVAPPEPTE</sequence>
<keyword evidence="3" id="KW-1185">Reference proteome</keyword>
<evidence type="ECO:0000256" key="1">
    <source>
        <dbReference type="SAM" id="MobiDB-lite"/>
    </source>
</evidence>